<proteinExistence type="predicted"/>
<protein>
    <submittedName>
        <fullName evidence="1">Uncharacterized protein</fullName>
    </submittedName>
</protein>
<sequence length="592" mass="66002">MSDNLSPAQSQALRSLRSILYESGIDQRDDSLLISLLEVESWNVERAARMVQDDNAEERRRSGADDETRTSTREPMEHFEIDDSEVTSLRNLRSGQGSGAPSQRPAGAGLGSRPYGSHPNSSGALTNFLWSALTFPFTLAHSLLLLIARILRLRSLFPGLFGHSGNMLGGRDGRRRFGEATDPKVCAERYIRDLEEETGGTIGGTPRRGNGPQVYEVGGEQSASKGEFENPATPRVKLPPFFSGGYADALKVIKEEIKILVVILTSREHGDVELFRKKTLTDTDLVDALSSSNFVVWGGDVKEREAYQVSTLLEATTYPFVAFIALQPTRSLSSTRSRNSASSGNSTPRPAVLSRLEGSPLTATSASTIVSHITDVLLPRTNPYLERLRNEKRRRERERELKAEQDRAYLEASRRDAERVAKKREEERRLREEELERQRQREEKDALERKRLEWRMWAKAALVPAEPDASEDKVVRLSFRLPNGRNVARFFRATDTLQGVYAFVETASIDPGAALTNPRRPTGYEHEYNFSLVLGYPRRRLGPEGLKGGAQGEEIGSIDGLYPSANLIVEGKVDGMSNDDDESDSDEESEDE</sequence>
<organism evidence="1 2">
    <name type="scientific">Violaceomyces palustris</name>
    <dbReference type="NCBI Taxonomy" id="1673888"/>
    <lineage>
        <taxon>Eukaryota</taxon>
        <taxon>Fungi</taxon>
        <taxon>Dikarya</taxon>
        <taxon>Basidiomycota</taxon>
        <taxon>Ustilaginomycotina</taxon>
        <taxon>Ustilaginomycetes</taxon>
        <taxon>Violaceomycetales</taxon>
        <taxon>Violaceomycetaceae</taxon>
        <taxon>Violaceomyces</taxon>
    </lineage>
</organism>
<evidence type="ECO:0000313" key="2">
    <source>
        <dbReference type="Proteomes" id="UP000245626"/>
    </source>
</evidence>
<reference evidence="1 2" key="1">
    <citation type="journal article" date="2018" name="Mol. Biol. Evol.">
        <title>Broad Genomic Sampling Reveals a Smut Pathogenic Ancestry of the Fungal Clade Ustilaginomycotina.</title>
        <authorList>
            <person name="Kijpornyongpan T."/>
            <person name="Mondo S.J."/>
            <person name="Barry K."/>
            <person name="Sandor L."/>
            <person name="Lee J."/>
            <person name="Lipzen A."/>
            <person name="Pangilinan J."/>
            <person name="LaButti K."/>
            <person name="Hainaut M."/>
            <person name="Henrissat B."/>
            <person name="Grigoriev I.V."/>
            <person name="Spatafora J.W."/>
            <person name="Aime M.C."/>
        </authorList>
    </citation>
    <scope>NUCLEOTIDE SEQUENCE [LARGE SCALE GENOMIC DNA]</scope>
    <source>
        <strain evidence="1 2">SA 807</strain>
    </source>
</reference>
<evidence type="ECO:0000313" key="1">
    <source>
        <dbReference type="EMBL" id="PWN48786.1"/>
    </source>
</evidence>
<keyword evidence="2" id="KW-1185">Reference proteome</keyword>
<dbReference type="EMBL" id="KZ820143">
    <property type="protein sequence ID" value="PWN48786.1"/>
    <property type="molecule type" value="Genomic_DNA"/>
</dbReference>
<accession>A0ACD0NSK2</accession>
<dbReference type="Proteomes" id="UP000245626">
    <property type="component" value="Unassembled WGS sequence"/>
</dbReference>
<name>A0ACD0NSK2_9BASI</name>
<gene>
    <name evidence="1" type="ORF">IE53DRAFT_333126</name>
</gene>